<dbReference type="EMBL" id="JACBKZ010000014">
    <property type="protein sequence ID" value="KAF5932875.1"/>
    <property type="molecule type" value="Genomic_DNA"/>
</dbReference>
<protein>
    <submittedName>
        <fullName evidence="2">Uncharacterized protein</fullName>
    </submittedName>
</protein>
<sequence>MNLMPKFAGKKKTRKLIFKEKSVNRKPPATARTFANPIRTNRKPHCGRLRVDFFPNRIDAGGSKPNRKPHKTDPRTPLVSTDKSI</sequence>
<evidence type="ECO:0000256" key="1">
    <source>
        <dbReference type="SAM" id="MobiDB-lite"/>
    </source>
</evidence>
<evidence type="ECO:0000313" key="2">
    <source>
        <dbReference type="EMBL" id="KAF5932875.1"/>
    </source>
</evidence>
<comment type="caution">
    <text evidence="2">The sequence shown here is derived from an EMBL/GenBank/DDBJ whole genome shotgun (WGS) entry which is preliminary data.</text>
</comment>
<organism evidence="2 3">
    <name type="scientific">Camellia sinensis</name>
    <name type="common">Tea plant</name>
    <name type="synonym">Thea sinensis</name>
    <dbReference type="NCBI Taxonomy" id="4442"/>
    <lineage>
        <taxon>Eukaryota</taxon>
        <taxon>Viridiplantae</taxon>
        <taxon>Streptophyta</taxon>
        <taxon>Embryophyta</taxon>
        <taxon>Tracheophyta</taxon>
        <taxon>Spermatophyta</taxon>
        <taxon>Magnoliopsida</taxon>
        <taxon>eudicotyledons</taxon>
        <taxon>Gunneridae</taxon>
        <taxon>Pentapetalae</taxon>
        <taxon>asterids</taxon>
        <taxon>Ericales</taxon>
        <taxon>Theaceae</taxon>
        <taxon>Camellia</taxon>
    </lineage>
</organism>
<reference evidence="3" key="1">
    <citation type="journal article" date="2020" name="Nat. Commun.">
        <title>Genome assembly of wild tea tree DASZ reveals pedigree and selection history of tea varieties.</title>
        <authorList>
            <person name="Zhang W."/>
            <person name="Zhang Y."/>
            <person name="Qiu H."/>
            <person name="Guo Y."/>
            <person name="Wan H."/>
            <person name="Zhang X."/>
            <person name="Scossa F."/>
            <person name="Alseekh S."/>
            <person name="Zhang Q."/>
            <person name="Wang P."/>
            <person name="Xu L."/>
            <person name="Schmidt M.H."/>
            <person name="Jia X."/>
            <person name="Li D."/>
            <person name="Zhu A."/>
            <person name="Guo F."/>
            <person name="Chen W."/>
            <person name="Ni D."/>
            <person name="Usadel B."/>
            <person name="Fernie A.R."/>
            <person name="Wen W."/>
        </authorList>
    </citation>
    <scope>NUCLEOTIDE SEQUENCE [LARGE SCALE GENOMIC DNA]</scope>
    <source>
        <strain evidence="3">cv. G240</strain>
    </source>
</reference>
<dbReference type="Proteomes" id="UP000593564">
    <property type="component" value="Unassembled WGS sequence"/>
</dbReference>
<name>A0A7J7FX06_CAMSI</name>
<dbReference type="AlphaFoldDB" id="A0A7J7FX06"/>
<feature type="region of interest" description="Disordered" evidence="1">
    <location>
        <begin position="55"/>
        <end position="85"/>
    </location>
</feature>
<gene>
    <name evidence="2" type="ORF">HYC85_029046</name>
</gene>
<accession>A0A7J7FX06</accession>
<reference evidence="2 3" key="2">
    <citation type="submission" date="2020-07" db="EMBL/GenBank/DDBJ databases">
        <title>Genome assembly of wild tea tree DASZ reveals pedigree and selection history of tea varieties.</title>
        <authorList>
            <person name="Zhang W."/>
        </authorList>
    </citation>
    <scope>NUCLEOTIDE SEQUENCE [LARGE SCALE GENOMIC DNA]</scope>
    <source>
        <strain evidence="3">cv. G240</strain>
        <tissue evidence="2">Leaf</tissue>
    </source>
</reference>
<proteinExistence type="predicted"/>
<keyword evidence="3" id="KW-1185">Reference proteome</keyword>
<evidence type="ECO:0000313" key="3">
    <source>
        <dbReference type="Proteomes" id="UP000593564"/>
    </source>
</evidence>